<dbReference type="STRING" id="1121302.SAMN02745163_00555"/>
<proteinExistence type="predicted"/>
<name>A0A1M6CUP6_9CLOT</name>
<sequence length="177" mass="20601">MELKYEISKEDYINFNKNYIATTKALRANLNRQRFGKPLVYMIFAVLLSMSTKVPRIYWLGGFGAISVVWILAYPRFVNKKIENDADKLLKKEENKRILGKRALKISTTGISEYVDSNETKVVWNEVQRINADNNYIYIYVGQNSAFTIPLNGIEVTKENIIEELKKYVDEQKFSII</sequence>
<evidence type="ECO:0000313" key="3">
    <source>
        <dbReference type="EMBL" id="SHI64603.1"/>
    </source>
</evidence>
<dbReference type="RefSeq" id="WP_072985061.1">
    <property type="nucleotide sequence ID" value="NZ_FQZB01000004.1"/>
</dbReference>
<evidence type="ECO:0000259" key="2">
    <source>
        <dbReference type="Pfam" id="PF14317"/>
    </source>
</evidence>
<dbReference type="Proteomes" id="UP000184310">
    <property type="component" value="Unassembled WGS sequence"/>
</dbReference>
<evidence type="ECO:0000313" key="4">
    <source>
        <dbReference type="Proteomes" id="UP000184310"/>
    </source>
</evidence>
<keyword evidence="1" id="KW-1133">Transmembrane helix</keyword>
<keyword evidence="1" id="KW-0472">Membrane</keyword>
<dbReference type="OrthoDB" id="339559at2"/>
<accession>A0A1M6CUP6</accession>
<dbReference type="AlphaFoldDB" id="A0A1M6CUP6"/>
<gene>
    <name evidence="3" type="ORF">SAMN02745163_00555</name>
</gene>
<dbReference type="EMBL" id="FQZB01000004">
    <property type="protein sequence ID" value="SHI64603.1"/>
    <property type="molecule type" value="Genomic_DNA"/>
</dbReference>
<organism evidence="3 4">
    <name type="scientific">Clostridium cavendishii DSM 21758</name>
    <dbReference type="NCBI Taxonomy" id="1121302"/>
    <lineage>
        <taxon>Bacteria</taxon>
        <taxon>Bacillati</taxon>
        <taxon>Bacillota</taxon>
        <taxon>Clostridia</taxon>
        <taxon>Eubacteriales</taxon>
        <taxon>Clostridiaceae</taxon>
        <taxon>Clostridium</taxon>
    </lineage>
</organism>
<protein>
    <submittedName>
        <fullName evidence="3">YcxB-like protein</fullName>
    </submittedName>
</protein>
<dbReference type="InterPro" id="IPR025588">
    <property type="entry name" value="YcxB-like_C"/>
</dbReference>
<dbReference type="Pfam" id="PF14317">
    <property type="entry name" value="YcxB"/>
    <property type="match status" value="1"/>
</dbReference>
<feature type="transmembrane region" description="Helical" evidence="1">
    <location>
        <begin position="35"/>
        <end position="51"/>
    </location>
</feature>
<keyword evidence="1" id="KW-0812">Transmembrane</keyword>
<keyword evidence="4" id="KW-1185">Reference proteome</keyword>
<feature type="domain" description="YcxB-like C-terminal" evidence="2">
    <location>
        <begin position="109"/>
        <end position="161"/>
    </location>
</feature>
<reference evidence="3 4" key="1">
    <citation type="submission" date="2016-11" db="EMBL/GenBank/DDBJ databases">
        <authorList>
            <person name="Jaros S."/>
            <person name="Januszkiewicz K."/>
            <person name="Wedrychowicz H."/>
        </authorList>
    </citation>
    <scope>NUCLEOTIDE SEQUENCE [LARGE SCALE GENOMIC DNA]</scope>
    <source>
        <strain evidence="3 4">DSM 21758</strain>
    </source>
</reference>
<evidence type="ECO:0000256" key="1">
    <source>
        <dbReference type="SAM" id="Phobius"/>
    </source>
</evidence>
<feature type="transmembrane region" description="Helical" evidence="1">
    <location>
        <begin position="57"/>
        <end position="74"/>
    </location>
</feature>